<feature type="chain" id="PRO_5040383301" evidence="1">
    <location>
        <begin position="29"/>
        <end position="129"/>
    </location>
</feature>
<gene>
    <name evidence="2" type="ORF">B0T10DRAFT_454782</name>
</gene>
<dbReference type="Proteomes" id="UP000777438">
    <property type="component" value="Unassembled WGS sequence"/>
</dbReference>
<organism evidence="2 3">
    <name type="scientific">Thelonectria olida</name>
    <dbReference type="NCBI Taxonomy" id="1576542"/>
    <lineage>
        <taxon>Eukaryota</taxon>
        <taxon>Fungi</taxon>
        <taxon>Dikarya</taxon>
        <taxon>Ascomycota</taxon>
        <taxon>Pezizomycotina</taxon>
        <taxon>Sordariomycetes</taxon>
        <taxon>Hypocreomycetidae</taxon>
        <taxon>Hypocreales</taxon>
        <taxon>Nectriaceae</taxon>
        <taxon>Thelonectria</taxon>
    </lineage>
</organism>
<sequence>MEGWINKWRSGGWTWLLLYFLYSHLVDQAWNQGGMLSGLVPESGAWGAVNGVNSECRAAGTLSWTPKVLELSVWIKRETRRGAGNFNWQLAGPDIDAKKEAKCIALRLYSGPVEMRPFEPLRIPSKLDT</sequence>
<name>A0A9P8WHB7_9HYPO</name>
<proteinExistence type="predicted"/>
<keyword evidence="1" id="KW-0732">Signal</keyword>
<protein>
    <submittedName>
        <fullName evidence="2">Uncharacterized protein</fullName>
    </submittedName>
</protein>
<reference evidence="2 3" key="1">
    <citation type="journal article" date="2021" name="Nat. Commun.">
        <title>Genetic determinants of endophytism in the Arabidopsis root mycobiome.</title>
        <authorList>
            <person name="Mesny F."/>
            <person name="Miyauchi S."/>
            <person name="Thiergart T."/>
            <person name="Pickel B."/>
            <person name="Atanasova L."/>
            <person name="Karlsson M."/>
            <person name="Huettel B."/>
            <person name="Barry K.W."/>
            <person name="Haridas S."/>
            <person name="Chen C."/>
            <person name="Bauer D."/>
            <person name="Andreopoulos W."/>
            <person name="Pangilinan J."/>
            <person name="LaButti K."/>
            <person name="Riley R."/>
            <person name="Lipzen A."/>
            <person name="Clum A."/>
            <person name="Drula E."/>
            <person name="Henrissat B."/>
            <person name="Kohler A."/>
            <person name="Grigoriev I.V."/>
            <person name="Martin F.M."/>
            <person name="Hacquard S."/>
        </authorList>
    </citation>
    <scope>NUCLEOTIDE SEQUENCE [LARGE SCALE GENOMIC DNA]</scope>
    <source>
        <strain evidence="2 3">MPI-CAGE-CH-0241</strain>
    </source>
</reference>
<feature type="signal peptide" evidence="1">
    <location>
        <begin position="1"/>
        <end position="28"/>
    </location>
</feature>
<dbReference type="AlphaFoldDB" id="A0A9P8WHB7"/>
<evidence type="ECO:0000313" key="2">
    <source>
        <dbReference type="EMBL" id="KAH6896899.1"/>
    </source>
</evidence>
<comment type="caution">
    <text evidence="2">The sequence shown here is derived from an EMBL/GenBank/DDBJ whole genome shotgun (WGS) entry which is preliminary data.</text>
</comment>
<keyword evidence="3" id="KW-1185">Reference proteome</keyword>
<evidence type="ECO:0000256" key="1">
    <source>
        <dbReference type="SAM" id="SignalP"/>
    </source>
</evidence>
<accession>A0A9P8WHB7</accession>
<dbReference type="EMBL" id="JAGPYM010000003">
    <property type="protein sequence ID" value="KAH6896899.1"/>
    <property type="molecule type" value="Genomic_DNA"/>
</dbReference>
<evidence type="ECO:0000313" key="3">
    <source>
        <dbReference type="Proteomes" id="UP000777438"/>
    </source>
</evidence>